<dbReference type="Proteomes" id="UP000252582">
    <property type="component" value="Unassembled WGS sequence"/>
</dbReference>
<evidence type="ECO:0000313" key="2">
    <source>
        <dbReference type="EMBL" id="RCW21055.1"/>
    </source>
</evidence>
<feature type="transmembrane region" description="Helical" evidence="1">
    <location>
        <begin position="213"/>
        <end position="243"/>
    </location>
</feature>
<evidence type="ECO:0000256" key="1">
    <source>
        <dbReference type="SAM" id="Phobius"/>
    </source>
</evidence>
<organism evidence="2 3">
    <name type="scientific">Ciceribacter lividus</name>
    <dbReference type="NCBI Taxonomy" id="1197950"/>
    <lineage>
        <taxon>Bacteria</taxon>
        <taxon>Pseudomonadati</taxon>
        <taxon>Pseudomonadota</taxon>
        <taxon>Alphaproteobacteria</taxon>
        <taxon>Hyphomicrobiales</taxon>
        <taxon>Rhizobiaceae</taxon>
        <taxon>Ciceribacter</taxon>
    </lineage>
</organism>
<proteinExistence type="predicted"/>
<feature type="transmembrane region" description="Helical" evidence="1">
    <location>
        <begin position="156"/>
        <end position="174"/>
    </location>
</feature>
<accession>A0A6I7HHV0</accession>
<keyword evidence="1" id="KW-0812">Transmembrane</keyword>
<feature type="transmembrane region" description="Helical" evidence="1">
    <location>
        <begin position="114"/>
        <end position="136"/>
    </location>
</feature>
<dbReference type="AlphaFoldDB" id="A0A6I7HHV0"/>
<evidence type="ECO:0000313" key="3">
    <source>
        <dbReference type="Proteomes" id="UP000252582"/>
    </source>
</evidence>
<keyword evidence="1" id="KW-0472">Membrane</keyword>
<comment type="caution">
    <text evidence="2">The sequence shown here is derived from an EMBL/GenBank/DDBJ whole genome shotgun (WGS) entry which is preliminary data.</text>
</comment>
<protein>
    <submittedName>
        <fullName evidence="2">Putative metal-binding membrane protein</fullName>
    </submittedName>
</protein>
<dbReference type="InterPro" id="IPR018688">
    <property type="entry name" value="PpoB2-like"/>
</dbReference>
<sequence>MNTTTDTPLEAVLRRDGLIIATSIAALTVLAWAYILRLAAGMTMGGMDMMGYRMISNGFEMAMAPAQQAWTAGDFALMFAMWTVMMIGMMTPSAAPMILIYARTGRMAAASAKPFAAAGWFVTGYLAVWSGFALAATTAQWALERLALLSPDMASTNNVLGGVILVAAGLYQWLPLKHACLSQCQSPLLFIQRFGGFRRGATGAFKMGATHGVYCLGCCWALMALLFVGGVMNLVWIAALAVFALAEKLMPAGRLLSRVAGIGLLAAGLRLLVM</sequence>
<reference evidence="2 3" key="1">
    <citation type="submission" date="2018-07" db="EMBL/GenBank/DDBJ databases">
        <title>Genomic Encyclopedia of Type Strains, Phase IV (KMG-IV): sequencing the most valuable type-strain genomes for metagenomic binning, comparative biology and taxonomic classification.</title>
        <authorList>
            <person name="Goeker M."/>
        </authorList>
    </citation>
    <scope>NUCLEOTIDE SEQUENCE [LARGE SCALE GENOMIC DNA]</scope>
    <source>
        <strain evidence="2 3">DSM 25528</strain>
    </source>
</reference>
<feature type="transmembrane region" description="Helical" evidence="1">
    <location>
        <begin position="18"/>
        <end position="40"/>
    </location>
</feature>
<gene>
    <name evidence="2" type="ORF">DFR48_11119</name>
</gene>
<feature type="transmembrane region" description="Helical" evidence="1">
    <location>
        <begin position="76"/>
        <end position="102"/>
    </location>
</feature>
<name>A0A6I7HHV0_9HYPH</name>
<dbReference type="EMBL" id="QPIX01000011">
    <property type="protein sequence ID" value="RCW21055.1"/>
    <property type="molecule type" value="Genomic_DNA"/>
</dbReference>
<dbReference type="RefSeq" id="WP_245415651.1">
    <property type="nucleotide sequence ID" value="NZ_QPIX01000011.1"/>
</dbReference>
<dbReference type="Pfam" id="PF09948">
    <property type="entry name" value="PpoB2"/>
    <property type="match status" value="1"/>
</dbReference>
<feature type="transmembrane region" description="Helical" evidence="1">
    <location>
        <begin position="255"/>
        <end position="273"/>
    </location>
</feature>
<keyword evidence="3" id="KW-1185">Reference proteome</keyword>
<keyword evidence="1" id="KW-1133">Transmembrane helix</keyword>